<dbReference type="Pfam" id="PF00078">
    <property type="entry name" value="RVT_1"/>
    <property type="match status" value="1"/>
</dbReference>
<comment type="caution">
    <text evidence="3">The sequence shown here is derived from an EMBL/GenBank/DDBJ whole genome shotgun (WGS) entry which is preliminary data.</text>
</comment>
<evidence type="ECO:0000313" key="3">
    <source>
        <dbReference type="EMBL" id="CAL4157257.1"/>
    </source>
</evidence>
<sequence length="201" mass="23000">NVTSGVPQGSVLGPILFLIFINDLPLGVLSPLSLFADDSKLFSRIVTGKNKRKLTGMQGSRALQDDLNRVMDWAKKWKMEFNVDKCKIMHLGHNNPRNIYNMDAVNLKVTEEEKDLGVLIDNKLDFGKHIRNIVGKANRVLGMIRVSFAYLNIPMFLNLYTSLVRPLIEYCVQIWSPYKIKYIKLLEGVQRRATRLVPQLK</sequence>
<keyword evidence="1" id="KW-1133">Transmembrane helix</keyword>
<protein>
    <recommendedName>
        <fullName evidence="2">Reverse transcriptase domain-containing protein</fullName>
    </recommendedName>
</protein>
<keyword evidence="1" id="KW-0812">Transmembrane</keyword>
<dbReference type="InterPro" id="IPR000477">
    <property type="entry name" value="RT_dom"/>
</dbReference>
<keyword evidence="1" id="KW-0472">Membrane</keyword>
<dbReference type="PANTHER" id="PTHR33332">
    <property type="entry name" value="REVERSE TRANSCRIPTASE DOMAIN-CONTAINING PROTEIN"/>
    <property type="match status" value="1"/>
</dbReference>
<organism evidence="3 4">
    <name type="scientific">Meganyctiphanes norvegica</name>
    <name type="common">Northern krill</name>
    <name type="synonym">Thysanopoda norvegica</name>
    <dbReference type="NCBI Taxonomy" id="48144"/>
    <lineage>
        <taxon>Eukaryota</taxon>
        <taxon>Metazoa</taxon>
        <taxon>Ecdysozoa</taxon>
        <taxon>Arthropoda</taxon>
        <taxon>Crustacea</taxon>
        <taxon>Multicrustacea</taxon>
        <taxon>Malacostraca</taxon>
        <taxon>Eumalacostraca</taxon>
        <taxon>Eucarida</taxon>
        <taxon>Euphausiacea</taxon>
        <taxon>Euphausiidae</taxon>
        <taxon>Meganyctiphanes</taxon>
    </lineage>
</organism>
<gene>
    <name evidence="3" type="ORF">MNOR_LOCUS31845</name>
</gene>
<dbReference type="GO" id="GO:0071897">
    <property type="term" value="P:DNA biosynthetic process"/>
    <property type="evidence" value="ECO:0007669"/>
    <property type="project" value="UniProtKB-ARBA"/>
</dbReference>
<proteinExistence type="predicted"/>
<evidence type="ECO:0000313" key="4">
    <source>
        <dbReference type="Proteomes" id="UP001497623"/>
    </source>
</evidence>
<evidence type="ECO:0000256" key="1">
    <source>
        <dbReference type="SAM" id="Phobius"/>
    </source>
</evidence>
<feature type="non-terminal residue" evidence="3">
    <location>
        <position position="201"/>
    </location>
</feature>
<evidence type="ECO:0000259" key="2">
    <source>
        <dbReference type="PROSITE" id="PS50878"/>
    </source>
</evidence>
<dbReference type="InterPro" id="IPR043502">
    <property type="entry name" value="DNA/RNA_pol_sf"/>
</dbReference>
<dbReference type="Proteomes" id="UP001497623">
    <property type="component" value="Unassembled WGS sequence"/>
</dbReference>
<accession>A0AAV2S437</accession>
<name>A0AAV2S437_MEGNR</name>
<reference evidence="3 4" key="1">
    <citation type="submission" date="2024-05" db="EMBL/GenBank/DDBJ databases">
        <authorList>
            <person name="Wallberg A."/>
        </authorList>
    </citation>
    <scope>NUCLEOTIDE SEQUENCE [LARGE SCALE GENOMIC DNA]</scope>
</reference>
<feature type="domain" description="Reverse transcriptase" evidence="2">
    <location>
        <begin position="1"/>
        <end position="120"/>
    </location>
</feature>
<keyword evidence="4" id="KW-1185">Reference proteome</keyword>
<feature type="transmembrane region" description="Helical" evidence="1">
    <location>
        <begin position="12"/>
        <end position="35"/>
    </location>
</feature>
<dbReference type="AlphaFoldDB" id="A0AAV2S437"/>
<feature type="non-terminal residue" evidence="3">
    <location>
        <position position="1"/>
    </location>
</feature>
<dbReference type="PROSITE" id="PS50878">
    <property type="entry name" value="RT_POL"/>
    <property type="match status" value="1"/>
</dbReference>
<dbReference type="SUPFAM" id="SSF56672">
    <property type="entry name" value="DNA/RNA polymerases"/>
    <property type="match status" value="1"/>
</dbReference>
<dbReference type="EMBL" id="CAXKWB010041967">
    <property type="protein sequence ID" value="CAL4157257.1"/>
    <property type="molecule type" value="Genomic_DNA"/>
</dbReference>